<reference evidence="2 3" key="1">
    <citation type="journal article" date="2019" name="Microb. Cell Fact.">
        <title>Exploring novel herbicidin analogues by transcriptional regulator overexpression and MS/MS molecular networking.</title>
        <authorList>
            <person name="Shi Y."/>
            <person name="Gu R."/>
            <person name="Li Y."/>
            <person name="Wang X."/>
            <person name="Ren W."/>
            <person name="Li X."/>
            <person name="Wang L."/>
            <person name="Xie Y."/>
            <person name="Hong B."/>
        </authorList>
    </citation>
    <scope>NUCLEOTIDE SEQUENCE [LARGE SCALE GENOMIC DNA]</scope>
    <source>
        <strain evidence="2 3">US-43</strain>
    </source>
</reference>
<sequence>MGADQPRGTHRRESAMRLPPALFALASALVLTLSSATSAHAQENLGLNYKYTSTSTGDTVNASLPEQPPLNECLLIQQVAELEPGTLNADAFAPQNTSTEARAQIFASDDCTGTAKVVLKPRSSQEPDDVTFRAVKFVLPD</sequence>
<evidence type="ECO:0000256" key="1">
    <source>
        <dbReference type="SAM" id="SignalP"/>
    </source>
</evidence>
<dbReference type="Proteomes" id="UP000327000">
    <property type="component" value="Unassembled WGS sequence"/>
</dbReference>
<keyword evidence="1" id="KW-0732">Signal</keyword>
<dbReference type="OrthoDB" id="9936814at2"/>
<dbReference type="EMBL" id="VOKX01000026">
    <property type="protein sequence ID" value="KAB7845616.1"/>
    <property type="molecule type" value="Genomic_DNA"/>
</dbReference>
<evidence type="ECO:0000313" key="3">
    <source>
        <dbReference type="Proteomes" id="UP000327000"/>
    </source>
</evidence>
<gene>
    <name evidence="2" type="ORF">FRZ00_14195</name>
</gene>
<name>A0A5N5W8H5_STRMB</name>
<protein>
    <submittedName>
        <fullName evidence="2">Uncharacterized protein</fullName>
    </submittedName>
</protein>
<organism evidence="2 3">
    <name type="scientific">Streptomyces mobaraensis</name>
    <name type="common">Streptoverticillium mobaraense</name>
    <dbReference type="NCBI Taxonomy" id="35621"/>
    <lineage>
        <taxon>Bacteria</taxon>
        <taxon>Bacillati</taxon>
        <taxon>Actinomycetota</taxon>
        <taxon>Actinomycetes</taxon>
        <taxon>Kitasatosporales</taxon>
        <taxon>Streptomycetaceae</taxon>
        <taxon>Streptomyces</taxon>
    </lineage>
</organism>
<proteinExistence type="predicted"/>
<keyword evidence="3" id="KW-1185">Reference proteome</keyword>
<feature type="chain" id="PRO_5024924400" evidence="1">
    <location>
        <begin position="42"/>
        <end position="141"/>
    </location>
</feature>
<evidence type="ECO:0000313" key="2">
    <source>
        <dbReference type="EMBL" id="KAB7845616.1"/>
    </source>
</evidence>
<accession>A0A5N5W8H5</accession>
<comment type="caution">
    <text evidence="2">The sequence shown here is derived from an EMBL/GenBank/DDBJ whole genome shotgun (WGS) entry which is preliminary data.</text>
</comment>
<dbReference type="AlphaFoldDB" id="A0A5N5W8H5"/>
<feature type="signal peptide" evidence="1">
    <location>
        <begin position="1"/>
        <end position="41"/>
    </location>
</feature>
<dbReference type="RefSeq" id="WP_152263718.1">
    <property type="nucleotide sequence ID" value="NZ_VOKX01000026.1"/>
</dbReference>